<gene>
    <name evidence="2" type="ORF">MPPM_1307</name>
</gene>
<accession>A0A161JLT5</accession>
<proteinExistence type="predicted"/>
<dbReference type="EMBL" id="AP014809">
    <property type="protein sequence ID" value="BAU89912.1"/>
    <property type="molecule type" value="Genomic_DNA"/>
</dbReference>
<dbReference type="Proteomes" id="UP000218288">
    <property type="component" value="Chromosome"/>
</dbReference>
<evidence type="ECO:0000313" key="2">
    <source>
        <dbReference type="EMBL" id="BAU89912.1"/>
    </source>
</evidence>
<dbReference type="AlphaFoldDB" id="A0A161JLT5"/>
<feature type="region of interest" description="Disordered" evidence="1">
    <location>
        <begin position="80"/>
        <end position="118"/>
    </location>
</feature>
<reference evidence="2 3" key="1">
    <citation type="journal article" date="2016" name="Genome Announc.">
        <title>Complete Genome Sequence of Methylobacterium populi P-1M, Isolated from Pink-Pigmented Household Biofilm.</title>
        <authorList>
            <person name="Morohoshi T."/>
            <person name="Ikeda T."/>
        </authorList>
    </citation>
    <scope>NUCLEOTIDE SEQUENCE [LARGE SCALE GENOMIC DNA]</scope>
    <source>
        <strain evidence="2 3">P-1M</strain>
    </source>
</reference>
<sequence length="118" mass="12910">MSRDGALCCLTIIHAADPRSRRLAWQVEPVRNEVQGLTAQAEIRMFRLSQAKGECAALSKRDIAADHLIAARALRGVRERCRGSPRPCPPRTRSGVQERSFGEGITGHASFADKVSEA</sequence>
<evidence type="ECO:0000256" key="1">
    <source>
        <dbReference type="SAM" id="MobiDB-lite"/>
    </source>
</evidence>
<evidence type="ECO:0000313" key="3">
    <source>
        <dbReference type="Proteomes" id="UP000218288"/>
    </source>
</evidence>
<name>A0A161JLT5_9HYPH</name>
<organism evidence="2 3">
    <name type="scientific">Methylorubrum populi</name>
    <dbReference type="NCBI Taxonomy" id="223967"/>
    <lineage>
        <taxon>Bacteria</taxon>
        <taxon>Pseudomonadati</taxon>
        <taxon>Pseudomonadota</taxon>
        <taxon>Alphaproteobacteria</taxon>
        <taxon>Hyphomicrobiales</taxon>
        <taxon>Methylobacteriaceae</taxon>
        <taxon>Methylorubrum</taxon>
    </lineage>
</organism>
<protein>
    <submittedName>
        <fullName evidence="2">PAS fold-3 domain protein</fullName>
    </submittedName>
</protein>